<dbReference type="Proteomes" id="UP000251313">
    <property type="component" value="Unassembled WGS sequence"/>
</dbReference>
<accession>A0AB38FUB4</accession>
<dbReference type="GO" id="GO:0071555">
    <property type="term" value="P:cell wall organization"/>
    <property type="evidence" value="ECO:0007669"/>
    <property type="project" value="InterPro"/>
</dbReference>
<evidence type="ECO:0000313" key="4">
    <source>
        <dbReference type="Proteomes" id="UP000251313"/>
    </source>
</evidence>
<dbReference type="InterPro" id="IPR013783">
    <property type="entry name" value="Ig-like_fold"/>
</dbReference>
<feature type="signal peptide" evidence="1">
    <location>
        <begin position="1"/>
        <end position="28"/>
    </location>
</feature>
<dbReference type="InterPro" id="IPR016147">
    <property type="entry name" value="Pili_assmbl_chaperone_N"/>
</dbReference>
<gene>
    <name evidence="3" type="ORF">NCTC11967_01320</name>
</gene>
<keyword evidence="1" id="KW-0732">Signal</keyword>
<comment type="caution">
    <text evidence="3">The sequence shown here is derived from an EMBL/GenBank/DDBJ whole genome shotgun (WGS) entry which is preliminary data.</text>
</comment>
<evidence type="ECO:0000259" key="2">
    <source>
        <dbReference type="Pfam" id="PF00345"/>
    </source>
</evidence>
<dbReference type="EMBL" id="UAVL01000003">
    <property type="protein sequence ID" value="SQA62341.1"/>
    <property type="molecule type" value="Genomic_DNA"/>
</dbReference>
<dbReference type="GO" id="GO:0030288">
    <property type="term" value="C:outer membrane-bounded periplasmic space"/>
    <property type="evidence" value="ECO:0007669"/>
    <property type="project" value="InterPro"/>
</dbReference>
<dbReference type="Gene3D" id="2.60.40.10">
    <property type="entry name" value="Immunoglobulins"/>
    <property type="match status" value="1"/>
</dbReference>
<dbReference type="Pfam" id="PF00345">
    <property type="entry name" value="PapD_N"/>
    <property type="match status" value="1"/>
</dbReference>
<evidence type="ECO:0000313" key="3">
    <source>
        <dbReference type="EMBL" id="SQA62341.1"/>
    </source>
</evidence>
<evidence type="ECO:0000256" key="1">
    <source>
        <dbReference type="SAM" id="SignalP"/>
    </source>
</evidence>
<dbReference type="InterPro" id="IPR050643">
    <property type="entry name" value="Periplasmic_pilus_chap"/>
</dbReference>
<dbReference type="AlphaFoldDB" id="A0AB38FUB4"/>
<dbReference type="InterPro" id="IPR008962">
    <property type="entry name" value="PapD-like_sf"/>
</dbReference>
<dbReference type="RefSeq" id="WP_006817365.1">
    <property type="nucleotide sequence ID" value="NZ_CABKQJ010000007.1"/>
</dbReference>
<dbReference type="SUPFAM" id="SSF49354">
    <property type="entry name" value="PapD-like"/>
    <property type="match status" value="1"/>
</dbReference>
<organism evidence="3 4">
    <name type="scientific">Yokenella regensburgei</name>
    <dbReference type="NCBI Taxonomy" id="158877"/>
    <lineage>
        <taxon>Bacteria</taxon>
        <taxon>Pseudomonadati</taxon>
        <taxon>Pseudomonadota</taxon>
        <taxon>Gammaproteobacteria</taxon>
        <taxon>Enterobacterales</taxon>
        <taxon>Enterobacteriaceae</taxon>
        <taxon>Yokenella</taxon>
    </lineage>
</organism>
<reference evidence="3 4" key="1">
    <citation type="submission" date="2018-06" db="EMBL/GenBank/DDBJ databases">
        <authorList>
            <consortium name="Pathogen Informatics"/>
            <person name="Doyle S."/>
        </authorList>
    </citation>
    <scope>NUCLEOTIDE SEQUENCE [LARGE SCALE GENOMIC DNA]</scope>
    <source>
        <strain evidence="3 4">NCTC11967</strain>
    </source>
</reference>
<dbReference type="PANTHER" id="PTHR30251">
    <property type="entry name" value="PILUS ASSEMBLY CHAPERONE"/>
    <property type="match status" value="1"/>
</dbReference>
<name>A0AB38FUB4_9ENTR</name>
<protein>
    <submittedName>
        <fullName evidence="3">Fimbrial chaperone protein</fullName>
    </submittedName>
</protein>
<feature type="domain" description="Pili assembly chaperone N-terminal" evidence="2">
    <location>
        <begin position="30"/>
        <end position="150"/>
    </location>
</feature>
<proteinExistence type="predicted"/>
<dbReference type="PANTHER" id="PTHR30251:SF4">
    <property type="entry name" value="SLR1668 PROTEIN"/>
    <property type="match status" value="1"/>
</dbReference>
<sequence>MKVSLRVFWQYALACLSAIVCTASPALAGGLQIAPVSLTLQGTQNADGIWLSNEGGAPLNAQVRVWRWTQSGNSDRLDNAQGLAISPPMLALAPGEKQLVRVIRTGPANPNVEDAWRLSIDELPPAKREKNQIQFVMRYSVPVFIQPAGVANAAPRLQWRLVAADGKAFVEVNNQGNSHAQLAQATFVQANGARKVISPGLLGYVLPGSTMRWIIPVSAGDAQRGGKVEVMINGQKTVQNL</sequence>
<feature type="chain" id="PRO_5044274858" evidence="1">
    <location>
        <begin position="29"/>
        <end position="241"/>
    </location>
</feature>